<organism evidence="3 4">
    <name type="scientific">Calderihabitans maritimus</name>
    <dbReference type="NCBI Taxonomy" id="1246530"/>
    <lineage>
        <taxon>Bacteria</taxon>
        <taxon>Bacillati</taxon>
        <taxon>Bacillota</taxon>
        <taxon>Clostridia</taxon>
        <taxon>Neomoorellales</taxon>
        <taxon>Calderihabitantaceae</taxon>
        <taxon>Calderihabitans</taxon>
    </lineage>
</organism>
<dbReference type="GO" id="GO:0042781">
    <property type="term" value="F:3'-tRNA processing endoribonuclease activity"/>
    <property type="evidence" value="ECO:0007669"/>
    <property type="project" value="TreeGrafter"/>
</dbReference>
<dbReference type="PANTHER" id="PTHR46018">
    <property type="entry name" value="ZINC PHOSPHODIESTERASE ELAC PROTEIN 1"/>
    <property type="match status" value="1"/>
</dbReference>
<dbReference type="Pfam" id="PF12706">
    <property type="entry name" value="Lactamase_B_2"/>
    <property type="match status" value="1"/>
</dbReference>
<dbReference type="SUPFAM" id="SSF56281">
    <property type="entry name" value="Metallo-hydrolase/oxidoreductase"/>
    <property type="match status" value="1"/>
</dbReference>
<evidence type="ECO:0000313" key="3">
    <source>
        <dbReference type="EMBL" id="GAW91275.1"/>
    </source>
</evidence>
<sequence>MELRVLGCWSPYPRAGGSCSGYLISEGETHILVDFGSGCFSRLQRYFDFRRLQAVVISHLHPDHFLDVFTLRYALRASLWNGSRQEKLPLYLPGEPAVEIERLVQYREEFDLHIMEECSGLAINIGDLRLQLCKTEHPVTTFAVRIEGASTLVYSADTAWDPDIIKLAEGADLFLCEASVLEKDKEYVSKAGHLTAHQAGTIAREAGVKRLVITHFFPEYDLKTLRLEAEEGFNGPVELAQEGLRYIF</sequence>
<evidence type="ECO:0000259" key="2">
    <source>
        <dbReference type="SMART" id="SM00849"/>
    </source>
</evidence>
<dbReference type="PANTHER" id="PTHR46018:SF2">
    <property type="entry name" value="ZINC PHOSPHODIESTERASE ELAC PROTEIN 1"/>
    <property type="match status" value="1"/>
</dbReference>
<dbReference type="Proteomes" id="UP000197032">
    <property type="component" value="Unassembled WGS sequence"/>
</dbReference>
<evidence type="ECO:0000313" key="4">
    <source>
        <dbReference type="Proteomes" id="UP000197032"/>
    </source>
</evidence>
<comment type="caution">
    <text evidence="3">The sequence shown here is derived from an EMBL/GenBank/DDBJ whole genome shotgun (WGS) entry which is preliminary data.</text>
</comment>
<reference evidence="4" key="1">
    <citation type="journal article" date="2017" name="Appl. Environ. Microbiol.">
        <title>Genomic analysis of Calderihabitans maritimus KKC1, a thermophilic hydrogenogenic carboxydotrophic bacterium isolated from marine sediment.</title>
        <authorList>
            <person name="Omae K."/>
            <person name="Yoneda Y."/>
            <person name="Fukuyama Y."/>
            <person name="Yoshida T."/>
            <person name="Sako Y."/>
        </authorList>
    </citation>
    <scope>NUCLEOTIDE SEQUENCE [LARGE SCALE GENOMIC DNA]</scope>
    <source>
        <strain evidence="4">KKC1</strain>
    </source>
</reference>
<keyword evidence="4" id="KW-1185">Reference proteome</keyword>
<accession>A0A1Z5HPP8</accession>
<dbReference type="Gene3D" id="3.60.15.10">
    <property type="entry name" value="Ribonuclease Z/Hydroxyacylglutathione hydrolase-like"/>
    <property type="match status" value="1"/>
</dbReference>
<dbReference type="EMBL" id="BDGJ01000010">
    <property type="protein sequence ID" value="GAW91275.1"/>
    <property type="molecule type" value="Genomic_DNA"/>
</dbReference>
<gene>
    <name evidence="3" type="ORF">KKC1_04370</name>
</gene>
<dbReference type="OrthoDB" id="9800940at2"/>
<keyword evidence="1" id="KW-0540">Nuclease</keyword>
<dbReference type="InterPro" id="IPR001279">
    <property type="entry name" value="Metallo-B-lactamas"/>
</dbReference>
<name>A0A1Z5HPP8_9FIRM</name>
<proteinExistence type="predicted"/>
<dbReference type="InterPro" id="IPR036866">
    <property type="entry name" value="RibonucZ/Hydroxyglut_hydro"/>
</dbReference>
<keyword evidence="1" id="KW-0255">Endonuclease</keyword>
<evidence type="ECO:0000256" key="1">
    <source>
        <dbReference type="ARBA" id="ARBA00022759"/>
    </source>
</evidence>
<dbReference type="CDD" id="cd07716">
    <property type="entry name" value="RNaseZ_short-form-like_MBL-fold"/>
    <property type="match status" value="1"/>
</dbReference>
<keyword evidence="1" id="KW-0378">Hydrolase</keyword>
<dbReference type="RefSeq" id="WP_088552838.1">
    <property type="nucleotide sequence ID" value="NZ_BDGJ01000010.1"/>
</dbReference>
<dbReference type="AlphaFoldDB" id="A0A1Z5HPP8"/>
<protein>
    <submittedName>
        <fullName evidence="3">Beta-lactamase domain-containing protein</fullName>
    </submittedName>
</protein>
<feature type="domain" description="Metallo-beta-lactamase" evidence="2">
    <location>
        <begin position="18"/>
        <end position="197"/>
    </location>
</feature>
<dbReference type="SMART" id="SM00849">
    <property type="entry name" value="Lactamase_B"/>
    <property type="match status" value="1"/>
</dbReference>